<name>A0A3A8AVQ2_9RHOB</name>
<dbReference type="Pfam" id="PF04273">
    <property type="entry name" value="BLH_phosphatase"/>
    <property type="match status" value="1"/>
</dbReference>
<dbReference type="InterPro" id="IPR029021">
    <property type="entry name" value="Prot-tyrosine_phosphatase-like"/>
</dbReference>
<accession>A0A3A8AVQ2</accession>
<comment type="caution">
    <text evidence="2">The sequence shown here is derived from an EMBL/GenBank/DDBJ whole genome shotgun (WGS) entry which is preliminary data.</text>
</comment>
<dbReference type="AlphaFoldDB" id="A0A3A8AVQ2"/>
<keyword evidence="3" id="KW-1185">Reference proteome</keyword>
<gene>
    <name evidence="2" type="ORF">D6850_14215</name>
</gene>
<dbReference type="CDD" id="cd14503">
    <property type="entry name" value="PTP-bact"/>
    <property type="match status" value="1"/>
</dbReference>
<dbReference type="SUPFAM" id="SSF52799">
    <property type="entry name" value="(Phosphotyrosine protein) phosphatases II"/>
    <property type="match status" value="1"/>
</dbReference>
<dbReference type="InterPro" id="IPR005939">
    <property type="entry name" value="BLH_phosphatase-like"/>
</dbReference>
<evidence type="ECO:0000259" key="1">
    <source>
        <dbReference type="Pfam" id="PF04273"/>
    </source>
</evidence>
<feature type="domain" description="Beta-lactamase hydrolase-like protein phosphatase-like" evidence="1">
    <location>
        <begin position="2"/>
        <end position="110"/>
    </location>
</feature>
<sequence>MDLRPVTEDFSVSPQIAPEDLPAIAAAGYRSVLCNRPDGEAPGQPDVKAIEAAAKAAGLEFRAVPITSGQVTEQDLAAFNAALAEEPSPVLAYCRSGTRCVMLWSIAQMGRMEPERIVAAAAGAGYDMSGLVAQLQRG</sequence>
<reference evidence="2 3" key="1">
    <citation type="submission" date="2018-09" db="EMBL/GenBank/DDBJ databases">
        <title>Roseovarius spongiae sp. nov., isolated from a marine sponge.</title>
        <authorList>
            <person name="Zhuang L."/>
            <person name="Luo L."/>
        </authorList>
    </citation>
    <scope>NUCLEOTIDE SEQUENCE [LARGE SCALE GENOMIC DNA]</scope>
    <source>
        <strain evidence="2 3">HN-E21</strain>
    </source>
</reference>
<dbReference type="RefSeq" id="WP_121168130.1">
    <property type="nucleotide sequence ID" value="NZ_RAPE01000004.1"/>
</dbReference>
<dbReference type="OrthoDB" id="9805710at2"/>
<evidence type="ECO:0000313" key="3">
    <source>
        <dbReference type="Proteomes" id="UP000281128"/>
    </source>
</evidence>
<protein>
    <submittedName>
        <fullName evidence="2">TIGR01244 family phosphatase</fullName>
    </submittedName>
</protein>
<proteinExistence type="predicted"/>
<dbReference type="EMBL" id="RAPE01000004">
    <property type="protein sequence ID" value="RKF13452.1"/>
    <property type="molecule type" value="Genomic_DNA"/>
</dbReference>
<dbReference type="Gene3D" id="3.90.190.10">
    <property type="entry name" value="Protein tyrosine phosphatase superfamily"/>
    <property type="match status" value="1"/>
</dbReference>
<dbReference type="GO" id="GO:0016787">
    <property type="term" value="F:hydrolase activity"/>
    <property type="evidence" value="ECO:0007669"/>
    <property type="project" value="InterPro"/>
</dbReference>
<dbReference type="NCBIfam" id="TIGR01244">
    <property type="entry name" value="TIGR01244 family sulfur transferase"/>
    <property type="match status" value="1"/>
</dbReference>
<dbReference type="Proteomes" id="UP000281128">
    <property type="component" value="Unassembled WGS sequence"/>
</dbReference>
<organism evidence="2 3">
    <name type="scientific">Roseovarius spongiae</name>
    <dbReference type="NCBI Taxonomy" id="2320272"/>
    <lineage>
        <taxon>Bacteria</taxon>
        <taxon>Pseudomonadati</taxon>
        <taxon>Pseudomonadota</taxon>
        <taxon>Alphaproteobacteria</taxon>
        <taxon>Rhodobacterales</taxon>
        <taxon>Roseobacteraceae</taxon>
        <taxon>Roseovarius</taxon>
    </lineage>
</organism>
<evidence type="ECO:0000313" key="2">
    <source>
        <dbReference type="EMBL" id="RKF13452.1"/>
    </source>
</evidence>